<evidence type="ECO:0000313" key="2">
    <source>
        <dbReference type="Proteomes" id="UP000254863"/>
    </source>
</evidence>
<proteinExistence type="predicted"/>
<reference evidence="1 2" key="1">
    <citation type="submission" date="2018-06" db="EMBL/GenBank/DDBJ databases">
        <authorList>
            <consortium name="Pathogen Informatics"/>
            <person name="Doyle S."/>
        </authorList>
    </citation>
    <scope>NUCLEOTIDE SEQUENCE [LARGE SCALE GENOMIC DNA]</scope>
    <source>
        <strain evidence="1 2">NCTC11685</strain>
    </source>
</reference>
<dbReference type="AlphaFoldDB" id="A0A7H4PI47"/>
<sequence length="80" mass="8933">MKQQIQLRRREAADGVDLPADLPPLLQRLYASRGVRSAQELERGVKGMLPWSQLTGVEKAVEMLYGAFQQGLHIVVVGDF</sequence>
<name>A0A7H4PI47_9ENTR</name>
<dbReference type="Proteomes" id="UP000254863">
    <property type="component" value="Unassembled WGS sequence"/>
</dbReference>
<keyword evidence="1" id="KW-0378">Hydrolase</keyword>
<keyword evidence="1" id="KW-0269">Exonuclease</keyword>
<comment type="caution">
    <text evidence="1">The sequence shown here is derived from an EMBL/GenBank/DDBJ whole genome shotgun (WGS) entry which is preliminary data.</text>
</comment>
<organism evidence="1 2">
    <name type="scientific">Klebsiella michiganensis</name>
    <dbReference type="NCBI Taxonomy" id="1134687"/>
    <lineage>
        <taxon>Bacteria</taxon>
        <taxon>Pseudomonadati</taxon>
        <taxon>Pseudomonadota</taxon>
        <taxon>Gammaproteobacteria</taxon>
        <taxon>Enterobacterales</taxon>
        <taxon>Enterobacteriaceae</taxon>
        <taxon>Klebsiella/Raoultella group</taxon>
        <taxon>Klebsiella</taxon>
    </lineage>
</organism>
<dbReference type="GO" id="GO:0004527">
    <property type="term" value="F:exonuclease activity"/>
    <property type="evidence" value="ECO:0007669"/>
    <property type="project" value="UniProtKB-KW"/>
</dbReference>
<keyword evidence="1" id="KW-0540">Nuclease</keyword>
<dbReference type="EC" id="3.1.-.-" evidence="1"/>
<dbReference type="EMBL" id="UGMS01000002">
    <property type="protein sequence ID" value="STW72274.1"/>
    <property type="molecule type" value="Genomic_DNA"/>
</dbReference>
<gene>
    <name evidence="1" type="primary">recJ_1</name>
    <name evidence="1" type="ORF">NCTC11685_05359</name>
</gene>
<protein>
    <submittedName>
        <fullName evidence="1">SsDNA-specific exonuclease RecJ</fullName>
        <ecNumber evidence="1">3.1.-.-</ecNumber>
    </submittedName>
</protein>
<evidence type="ECO:0000313" key="1">
    <source>
        <dbReference type="EMBL" id="STW72274.1"/>
    </source>
</evidence>
<accession>A0A7H4PI47</accession>